<keyword evidence="3" id="KW-1185">Reference proteome</keyword>
<name>A0ABD3US71_SINWO</name>
<feature type="domain" description="Cyclic nucleotide-binding" evidence="1">
    <location>
        <begin position="164"/>
        <end position="269"/>
    </location>
</feature>
<dbReference type="CDD" id="cd00038">
    <property type="entry name" value="CAP_ED"/>
    <property type="match status" value="1"/>
</dbReference>
<proteinExistence type="predicted"/>
<comment type="caution">
    <text evidence="2">The sequence shown here is derived from an EMBL/GenBank/DDBJ whole genome shotgun (WGS) entry which is preliminary data.</text>
</comment>
<dbReference type="PROSITE" id="PS50042">
    <property type="entry name" value="CNMP_BINDING_3"/>
    <property type="match status" value="1"/>
</dbReference>
<dbReference type="PANTHER" id="PTHR23011">
    <property type="entry name" value="CYCLIC NUCLEOTIDE-BINDING DOMAIN CONTAINING PROTEIN"/>
    <property type="match status" value="1"/>
</dbReference>
<dbReference type="AlphaFoldDB" id="A0ABD3US71"/>
<gene>
    <name evidence="2" type="ORF">ACJMK2_015986</name>
</gene>
<protein>
    <recommendedName>
        <fullName evidence="1">Cyclic nucleotide-binding domain-containing protein</fullName>
    </recommendedName>
</protein>
<sequence length="648" mass="75332">MLLAGKFVMRLSSQESDEESPIKNQLRLVHSTSTKGVVQKMQKLMQKKKHVIRLRKLQEDKTKKYLYKKFQVVAKVVLFCIKNFREHCLRLNEEDDELSPFIKQLHFHDYGKQMPDLLFDPTRYKANRQIRMPEDTKRILSKRPSERTPQELYTAEITLRNIKAISEYPARMQRKIAEVGQYETYESKRVIVRQGHPATAFYFMLSGAVVVMVMDTESKYARTVAHLYKGQSFGELAIINGTQRQSTIIAKETCELLSISVRDYQKIFMAGGVKNIDDPDQELFLRSLSCLRDWPIELLRNNPKKCQFHYFRLGEVLVKETHFSDWIIIVKSGSVGVLKKLKRVIQNEKREKGKKLTLTAKQFKEREDTRQKWRKLILPELRIPVLPSIATEIKELPSGRPVPFTHPQSMSSSPREIKVMKIDNKNSSQVSSEKSFSKIEKHVLGLPHLPEISHAYPQTNGSDQILGEEEEDKLTYIPGKNVTFLGSSRKRRRPQSPIKRIFRRASMPRRLRSMSVIEEEEKELMGFRPHIRTITEDINEGLKQKDPADITDADLHPEFVQVQTLTKGMIFGLTDLILGEQPNFCLVSNGADCILVNKHFYMDHASEKLLRDMKQEVWSLKIRFTYTETLSISEEKQLTHIEITEEKS</sequence>
<dbReference type="SMART" id="SM00100">
    <property type="entry name" value="cNMP"/>
    <property type="match status" value="1"/>
</dbReference>
<dbReference type="PANTHER" id="PTHR23011:SF28">
    <property type="entry name" value="CYCLIC NUCLEOTIDE-BINDING DOMAIN CONTAINING PROTEIN"/>
    <property type="match status" value="1"/>
</dbReference>
<dbReference type="SUPFAM" id="SSF51206">
    <property type="entry name" value="cAMP-binding domain-like"/>
    <property type="match status" value="2"/>
</dbReference>
<dbReference type="InterPro" id="IPR000595">
    <property type="entry name" value="cNMP-bd_dom"/>
</dbReference>
<evidence type="ECO:0000313" key="3">
    <source>
        <dbReference type="Proteomes" id="UP001634394"/>
    </source>
</evidence>
<reference evidence="2 3" key="1">
    <citation type="submission" date="2024-11" db="EMBL/GenBank/DDBJ databases">
        <title>Chromosome-level genome assembly of the freshwater bivalve Anodonta woodiana.</title>
        <authorList>
            <person name="Chen X."/>
        </authorList>
    </citation>
    <scope>NUCLEOTIDE SEQUENCE [LARGE SCALE GENOMIC DNA]</scope>
    <source>
        <strain evidence="2">MN2024</strain>
        <tissue evidence="2">Gills</tissue>
    </source>
</reference>
<dbReference type="Pfam" id="PF00027">
    <property type="entry name" value="cNMP_binding"/>
    <property type="match status" value="1"/>
</dbReference>
<dbReference type="InterPro" id="IPR014710">
    <property type="entry name" value="RmlC-like_jellyroll"/>
</dbReference>
<evidence type="ECO:0000313" key="2">
    <source>
        <dbReference type="EMBL" id="KAL3852329.1"/>
    </source>
</evidence>
<dbReference type="InterPro" id="IPR018490">
    <property type="entry name" value="cNMP-bd_dom_sf"/>
</dbReference>
<accession>A0ABD3US71</accession>
<organism evidence="2 3">
    <name type="scientific">Sinanodonta woodiana</name>
    <name type="common">Chinese pond mussel</name>
    <name type="synonym">Anodonta woodiana</name>
    <dbReference type="NCBI Taxonomy" id="1069815"/>
    <lineage>
        <taxon>Eukaryota</taxon>
        <taxon>Metazoa</taxon>
        <taxon>Spiralia</taxon>
        <taxon>Lophotrochozoa</taxon>
        <taxon>Mollusca</taxon>
        <taxon>Bivalvia</taxon>
        <taxon>Autobranchia</taxon>
        <taxon>Heteroconchia</taxon>
        <taxon>Palaeoheterodonta</taxon>
        <taxon>Unionida</taxon>
        <taxon>Unionoidea</taxon>
        <taxon>Unionidae</taxon>
        <taxon>Unioninae</taxon>
        <taxon>Sinanodonta</taxon>
    </lineage>
</organism>
<dbReference type="Gene3D" id="2.60.120.10">
    <property type="entry name" value="Jelly Rolls"/>
    <property type="match status" value="2"/>
</dbReference>
<dbReference type="Proteomes" id="UP001634394">
    <property type="component" value="Unassembled WGS sequence"/>
</dbReference>
<dbReference type="EMBL" id="JBJQND010000015">
    <property type="protein sequence ID" value="KAL3852329.1"/>
    <property type="molecule type" value="Genomic_DNA"/>
</dbReference>
<evidence type="ECO:0000259" key="1">
    <source>
        <dbReference type="PROSITE" id="PS50042"/>
    </source>
</evidence>